<gene>
    <name evidence="1" type="ORF">A2754_03660</name>
</gene>
<evidence type="ECO:0000313" key="1">
    <source>
        <dbReference type="EMBL" id="OGH70455.1"/>
    </source>
</evidence>
<dbReference type="AlphaFoldDB" id="A0A1F6MFM6"/>
<evidence type="ECO:0000313" key="2">
    <source>
        <dbReference type="Proteomes" id="UP000177953"/>
    </source>
</evidence>
<accession>A0A1F6MFM6</accession>
<sequence>MPKQSDSDPENLAGRILKLLYPYMDKAIRPVLQDQFSSGAYQEEPFASHNLLLWVILFNTAGDTENPLVQEGNIDWHIGSEVVFLAASWLAALFTATLGDDGVHTIGTSGLDDAMLPPNDRGMWAFDKSYSDKKVPDLAMAREILRQVRQALPAGKLLPDEMVEFLGLMSIAAK</sequence>
<dbReference type="Proteomes" id="UP000177953">
    <property type="component" value="Unassembled WGS sequence"/>
</dbReference>
<proteinExistence type="predicted"/>
<comment type="caution">
    <text evidence="1">The sequence shown here is derived from an EMBL/GenBank/DDBJ whole genome shotgun (WGS) entry which is preliminary data.</text>
</comment>
<dbReference type="EMBL" id="MFPU01000007">
    <property type="protein sequence ID" value="OGH70455.1"/>
    <property type="molecule type" value="Genomic_DNA"/>
</dbReference>
<reference evidence="1 2" key="1">
    <citation type="journal article" date="2016" name="Nat. Commun.">
        <title>Thousands of microbial genomes shed light on interconnected biogeochemical processes in an aquifer system.</title>
        <authorList>
            <person name="Anantharaman K."/>
            <person name="Brown C.T."/>
            <person name="Hug L.A."/>
            <person name="Sharon I."/>
            <person name="Castelle C.J."/>
            <person name="Probst A.J."/>
            <person name="Thomas B.C."/>
            <person name="Singh A."/>
            <person name="Wilkins M.J."/>
            <person name="Karaoz U."/>
            <person name="Brodie E.L."/>
            <person name="Williams K.H."/>
            <person name="Hubbard S.S."/>
            <person name="Banfield J.F."/>
        </authorList>
    </citation>
    <scope>NUCLEOTIDE SEQUENCE [LARGE SCALE GENOMIC DNA]</scope>
</reference>
<organism evidence="1 2">
    <name type="scientific">Candidatus Magasanikbacteria bacterium RIFCSPHIGHO2_01_FULL_47_8</name>
    <dbReference type="NCBI Taxonomy" id="1798673"/>
    <lineage>
        <taxon>Bacteria</taxon>
        <taxon>Candidatus Magasanikiibacteriota</taxon>
    </lineage>
</organism>
<name>A0A1F6MFM6_9BACT</name>
<protein>
    <submittedName>
        <fullName evidence="1">Uncharacterized protein</fullName>
    </submittedName>
</protein>